<dbReference type="InterPro" id="IPR001789">
    <property type="entry name" value="Sig_transdc_resp-reg_receiver"/>
</dbReference>
<evidence type="ECO:0000256" key="2">
    <source>
        <dbReference type="PROSITE-ProRule" id="PRU00169"/>
    </source>
</evidence>
<keyword evidence="1 2" id="KW-0597">Phosphoprotein</keyword>
<dbReference type="InterPro" id="IPR050595">
    <property type="entry name" value="Bact_response_regulator"/>
</dbReference>
<accession>A0ABX9K1N5</accession>
<evidence type="ECO:0000313" key="5">
    <source>
        <dbReference type="Proteomes" id="UP000256345"/>
    </source>
</evidence>
<sequence>MNPERGSRPVDVESPVKPRVLIVDDSWSMRQTLRLLLAPDFDCALAENGLSALEQARQSPPDLIVSDVNMDGMDGYELCRQVRAEPALQAVPFLFISGHPPRPGMPEAGDAYLIKPVQPAVLIARLHEMLQPRPLAAVARS</sequence>
<dbReference type="InterPro" id="IPR011006">
    <property type="entry name" value="CheY-like_superfamily"/>
</dbReference>
<feature type="domain" description="Response regulatory" evidence="3">
    <location>
        <begin position="19"/>
        <end position="130"/>
    </location>
</feature>
<proteinExistence type="predicted"/>
<feature type="modified residue" description="4-aspartylphosphate" evidence="2">
    <location>
        <position position="67"/>
    </location>
</feature>
<dbReference type="Gene3D" id="3.40.50.2300">
    <property type="match status" value="1"/>
</dbReference>
<evidence type="ECO:0000313" key="4">
    <source>
        <dbReference type="EMBL" id="REG31811.1"/>
    </source>
</evidence>
<name>A0ABX9K1N5_9BACT</name>
<gene>
    <name evidence="4" type="ORF">ATI61_105135</name>
</gene>
<dbReference type="SUPFAM" id="SSF52172">
    <property type="entry name" value="CheY-like"/>
    <property type="match status" value="1"/>
</dbReference>
<dbReference type="PANTHER" id="PTHR44591">
    <property type="entry name" value="STRESS RESPONSE REGULATOR PROTEIN 1"/>
    <property type="match status" value="1"/>
</dbReference>
<keyword evidence="5" id="KW-1185">Reference proteome</keyword>
<organism evidence="4 5">
    <name type="scientific">Archangium gephyra</name>
    <dbReference type="NCBI Taxonomy" id="48"/>
    <lineage>
        <taxon>Bacteria</taxon>
        <taxon>Pseudomonadati</taxon>
        <taxon>Myxococcota</taxon>
        <taxon>Myxococcia</taxon>
        <taxon>Myxococcales</taxon>
        <taxon>Cystobacterineae</taxon>
        <taxon>Archangiaceae</taxon>
        <taxon>Archangium</taxon>
    </lineage>
</organism>
<dbReference type="PANTHER" id="PTHR44591:SF3">
    <property type="entry name" value="RESPONSE REGULATORY DOMAIN-CONTAINING PROTEIN"/>
    <property type="match status" value="1"/>
</dbReference>
<reference evidence="4 5" key="1">
    <citation type="submission" date="2018-08" db="EMBL/GenBank/DDBJ databases">
        <title>Genomic Encyclopedia of Archaeal and Bacterial Type Strains, Phase II (KMG-II): from individual species to whole genera.</title>
        <authorList>
            <person name="Goeker M."/>
        </authorList>
    </citation>
    <scope>NUCLEOTIDE SEQUENCE [LARGE SCALE GENOMIC DNA]</scope>
    <source>
        <strain evidence="4 5">DSM 2261</strain>
    </source>
</reference>
<dbReference type="EMBL" id="QUMU01000005">
    <property type="protein sequence ID" value="REG31811.1"/>
    <property type="molecule type" value="Genomic_DNA"/>
</dbReference>
<evidence type="ECO:0000256" key="1">
    <source>
        <dbReference type="ARBA" id="ARBA00022553"/>
    </source>
</evidence>
<protein>
    <submittedName>
        <fullName evidence="4">Response regulator receiver domain-containing protein</fullName>
    </submittedName>
</protein>
<dbReference type="Pfam" id="PF00072">
    <property type="entry name" value="Response_reg"/>
    <property type="match status" value="1"/>
</dbReference>
<evidence type="ECO:0000259" key="3">
    <source>
        <dbReference type="PROSITE" id="PS50110"/>
    </source>
</evidence>
<comment type="caution">
    <text evidence="4">The sequence shown here is derived from an EMBL/GenBank/DDBJ whole genome shotgun (WGS) entry which is preliminary data.</text>
</comment>
<dbReference type="PROSITE" id="PS50110">
    <property type="entry name" value="RESPONSE_REGULATORY"/>
    <property type="match status" value="1"/>
</dbReference>
<dbReference type="Proteomes" id="UP000256345">
    <property type="component" value="Unassembled WGS sequence"/>
</dbReference>
<dbReference type="SMART" id="SM00448">
    <property type="entry name" value="REC"/>
    <property type="match status" value="1"/>
</dbReference>